<dbReference type="Proteomes" id="UP000319210">
    <property type="component" value="Unassembled WGS sequence"/>
</dbReference>
<sequence length="497" mass="52440">MARTRTGEGRAGAEGGAAGAAEEVDVVVLGMGPGGEEVAGRLASAGLDVVGVEAELLGGECPYWACVPTKMMVRGADLLAEARRVRGMAGLAQVEPDWSPVASRIRDEATTDWDDAAAVERFTGKGGRFVRGRGRFTGPGEVEVESGEDGSASRVSRFRARRGVVVATGSAPWAPPVDGLDRVPYWTNRQAVSATEAPPSLLVLGGGAVGLEMAQAFARFGTLVTVVETSRRLLSAEEPESGELVERVLKADGVTVWTHTTVKSARYSDAEGFVLDLEGDGELRARRLLVATGRRPRLAGLGLEHLGIDPASGSLRVDERMRAAPDVWAVGDVTGEGAFTHMAMYQADIAVRSILGEKGPEADYRAVPRVTFTDPEIAAVGLTEDLARERGLRLRTGTAQVPATSRGWIHGTGNEGFLKLVEDADRGVLVGATAAGPAGGEILYGLAVAVRASLPVATLREMIYAYPTFHRGVLDALNALQAAGHTDEPRTKRSRWT</sequence>
<dbReference type="PRINTS" id="PR00368">
    <property type="entry name" value="FADPNR"/>
</dbReference>
<dbReference type="PANTHER" id="PTHR43014">
    <property type="entry name" value="MERCURIC REDUCTASE"/>
    <property type="match status" value="1"/>
</dbReference>
<dbReference type="GO" id="GO:0050660">
    <property type="term" value="F:flavin adenine dinucleotide binding"/>
    <property type="evidence" value="ECO:0007669"/>
    <property type="project" value="TreeGrafter"/>
</dbReference>
<evidence type="ECO:0000313" key="9">
    <source>
        <dbReference type="Proteomes" id="UP000319210"/>
    </source>
</evidence>
<gene>
    <name evidence="8" type="ORF">SCA03_41210</name>
</gene>
<dbReference type="Pfam" id="PF02852">
    <property type="entry name" value="Pyr_redox_dim"/>
    <property type="match status" value="1"/>
</dbReference>
<dbReference type="InterPro" id="IPR016156">
    <property type="entry name" value="FAD/NAD-linked_Rdtase_dimer_sf"/>
</dbReference>
<dbReference type="PIRSF" id="PIRSF000350">
    <property type="entry name" value="Mercury_reductase_MerA"/>
    <property type="match status" value="1"/>
</dbReference>
<dbReference type="EMBL" id="BJMM01000021">
    <property type="protein sequence ID" value="GEB51570.1"/>
    <property type="molecule type" value="Genomic_DNA"/>
</dbReference>
<dbReference type="InterPro" id="IPR036188">
    <property type="entry name" value="FAD/NAD-bd_sf"/>
</dbReference>
<dbReference type="PANTHER" id="PTHR43014:SF2">
    <property type="entry name" value="MERCURIC REDUCTASE"/>
    <property type="match status" value="1"/>
</dbReference>
<protein>
    <submittedName>
        <fullName evidence="8">Pyridine nucleotide-disulfide oxidoreductase</fullName>
    </submittedName>
</protein>
<dbReference type="Gene3D" id="3.50.50.60">
    <property type="entry name" value="FAD/NAD(P)-binding domain"/>
    <property type="match status" value="2"/>
</dbReference>
<dbReference type="Gene3D" id="3.30.390.30">
    <property type="match status" value="1"/>
</dbReference>
<dbReference type="Pfam" id="PF07992">
    <property type="entry name" value="Pyr_redox_2"/>
    <property type="match status" value="1"/>
</dbReference>
<feature type="binding site" evidence="4">
    <location>
        <position position="293"/>
    </location>
    <ligand>
        <name>NAD(+)</name>
        <dbReference type="ChEBI" id="CHEBI:57540"/>
    </ligand>
</feature>
<dbReference type="SUPFAM" id="SSF51905">
    <property type="entry name" value="FAD/NAD(P)-binding domain"/>
    <property type="match status" value="1"/>
</dbReference>
<keyword evidence="9" id="KW-1185">Reference proteome</keyword>
<evidence type="ECO:0000256" key="3">
    <source>
        <dbReference type="ARBA" id="ARBA00022827"/>
    </source>
</evidence>
<comment type="cofactor">
    <cofactor evidence="4">
        <name>FAD</name>
        <dbReference type="ChEBI" id="CHEBI:57692"/>
    </cofactor>
    <text evidence="4">Binds 1 FAD per subunit.</text>
</comment>
<feature type="binding site" evidence="4">
    <location>
        <position position="134"/>
    </location>
    <ligand>
        <name>FAD</name>
        <dbReference type="ChEBI" id="CHEBI:57692"/>
    </ligand>
</feature>
<dbReference type="SUPFAM" id="SSF55424">
    <property type="entry name" value="FAD/NAD-linked reductases, dimerisation (C-terminal) domain"/>
    <property type="match status" value="1"/>
</dbReference>
<feature type="domain" description="Pyridine nucleotide-disulphide oxidoreductase dimerisation" evidence="6">
    <location>
        <begin position="367"/>
        <end position="472"/>
    </location>
</feature>
<dbReference type="RefSeq" id="WP_141275553.1">
    <property type="nucleotide sequence ID" value="NZ_BJMM01000021.1"/>
</dbReference>
<feature type="binding site" evidence="4">
    <location>
        <begin position="205"/>
        <end position="212"/>
    </location>
    <ligand>
        <name>NAD(+)</name>
        <dbReference type="ChEBI" id="CHEBI:57540"/>
    </ligand>
</feature>
<evidence type="ECO:0000313" key="8">
    <source>
        <dbReference type="EMBL" id="GEB51570.1"/>
    </source>
</evidence>
<dbReference type="OrthoDB" id="9800167at2"/>
<dbReference type="AlphaFoldDB" id="A0A4Y3R6N2"/>
<dbReference type="InterPro" id="IPR004099">
    <property type="entry name" value="Pyr_nucl-diS_OxRdtase_dimer"/>
</dbReference>
<feature type="disulfide bond" description="Redox-active" evidence="5">
    <location>
        <begin position="61"/>
        <end position="66"/>
    </location>
</feature>
<evidence type="ECO:0000259" key="6">
    <source>
        <dbReference type="Pfam" id="PF02852"/>
    </source>
</evidence>
<feature type="binding site" evidence="4">
    <location>
        <begin position="168"/>
        <end position="170"/>
    </location>
    <ligand>
        <name>FAD</name>
        <dbReference type="ChEBI" id="CHEBI:57692"/>
    </ligand>
</feature>
<keyword evidence="2" id="KW-0285">Flavoprotein</keyword>
<reference evidence="8 9" key="1">
    <citation type="submission" date="2019-06" db="EMBL/GenBank/DDBJ databases">
        <title>Whole genome shotgun sequence of Streptomyces cacaoi subsp. cacaoi NBRC 12748.</title>
        <authorList>
            <person name="Hosoyama A."/>
            <person name="Uohara A."/>
            <person name="Ohji S."/>
            <person name="Ichikawa N."/>
        </authorList>
    </citation>
    <scope>NUCLEOTIDE SEQUENCE [LARGE SCALE GENOMIC DNA]</scope>
    <source>
        <strain evidence="8 9">NBRC 12748</strain>
    </source>
</reference>
<evidence type="ECO:0000256" key="4">
    <source>
        <dbReference type="PIRSR" id="PIRSR000350-3"/>
    </source>
</evidence>
<comment type="caution">
    <text evidence="8">The sequence shown here is derived from an EMBL/GenBank/DDBJ whole genome shotgun (WGS) entry which is preliminary data.</text>
</comment>
<feature type="binding site" evidence="4">
    <location>
        <position position="228"/>
    </location>
    <ligand>
        <name>NAD(+)</name>
        <dbReference type="ChEBI" id="CHEBI:57540"/>
    </ligand>
</feature>
<accession>A0A4Y3R6N2</accession>
<keyword evidence="3 4" id="KW-0274">FAD</keyword>
<evidence type="ECO:0000256" key="5">
    <source>
        <dbReference type="PIRSR" id="PIRSR000350-4"/>
    </source>
</evidence>
<name>A0A4Y3R6N2_STRCI</name>
<evidence type="ECO:0000256" key="1">
    <source>
        <dbReference type="ARBA" id="ARBA00007532"/>
    </source>
</evidence>
<dbReference type="GO" id="GO:0003955">
    <property type="term" value="F:NAD(P)H dehydrogenase (quinone) activity"/>
    <property type="evidence" value="ECO:0007669"/>
    <property type="project" value="TreeGrafter"/>
</dbReference>
<feature type="binding site" evidence="4">
    <location>
        <position position="332"/>
    </location>
    <ligand>
        <name>FAD</name>
        <dbReference type="ChEBI" id="CHEBI:57692"/>
    </ligand>
</feature>
<dbReference type="InterPro" id="IPR001100">
    <property type="entry name" value="Pyr_nuc-diS_OxRdtase"/>
</dbReference>
<feature type="domain" description="FAD/NAD(P)-binding" evidence="7">
    <location>
        <begin position="25"/>
        <end position="347"/>
    </location>
</feature>
<dbReference type="PRINTS" id="PR00411">
    <property type="entry name" value="PNDRDTASEI"/>
</dbReference>
<dbReference type="InterPro" id="IPR023753">
    <property type="entry name" value="FAD/NAD-binding_dom"/>
</dbReference>
<evidence type="ECO:0000256" key="2">
    <source>
        <dbReference type="ARBA" id="ARBA00022630"/>
    </source>
</evidence>
<proteinExistence type="inferred from homology"/>
<keyword evidence="4" id="KW-0547">Nucleotide-binding</keyword>
<keyword evidence="4" id="KW-0520">NAD</keyword>
<feature type="binding site" evidence="4">
    <location>
        <position position="70"/>
    </location>
    <ligand>
        <name>FAD</name>
        <dbReference type="ChEBI" id="CHEBI:57692"/>
    </ligand>
</feature>
<organism evidence="8 9">
    <name type="scientific">Streptomyces cacaoi</name>
    <dbReference type="NCBI Taxonomy" id="1898"/>
    <lineage>
        <taxon>Bacteria</taxon>
        <taxon>Bacillati</taxon>
        <taxon>Actinomycetota</taxon>
        <taxon>Actinomycetes</taxon>
        <taxon>Kitasatosporales</taxon>
        <taxon>Streptomycetaceae</taxon>
        <taxon>Streptomyces</taxon>
    </lineage>
</organism>
<comment type="similarity">
    <text evidence="1">Belongs to the class-I pyridine nucleotide-disulfide oxidoreductase family.</text>
</comment>
<evidence type="ECO:0000259" key="7">
    <source>
        <dbReference type="Pfam" id="PF07992"/>
    </source>
</evidence>